<dbReference type="InterPro" id="IPR021505">
    <property type="entry name" value="Phage_B3_Orf6"/>
</dbReference>
<dbReference type="Proteomes" id="UP000316649">
    <property type="component" value="Unassembled WGS sequence"/>
</dbReference>
<reference evidence="1 2" key="1">
    <citation type="submission" date="2019-07" db="EMBL/GenBank/DDBJ databases">
        <title>The pathways for chlorine oxyanion respiration interact through the shared metabolite chlorate.</title>
        <authorList>
            <person name="Barnum T.P."/>
            <person name="Cheng Y."/>
            <person name="Hill K.A."/>
            <person name="Lucas L.N."/>
            <person name="Carlson H.K."/>
            <person name="Coates J.D."/>
        </authorList>
    </citation>
    <scope>NUCLEOTIDE SEQUENCE [LARGE SCALE GENOMIC DNA]</scope>
    <source>
        <strain evidence="1 2">BK-1</strain>
    </source>
</reference>
<dbReference type="AlphaFoldDB" id="A0A557S0J3"/>
<dbReference type="EMBL" id="VMNH01000023">
    <property type="protein sequence ID" value="TVO70868.1"/>
    <property type="molecule type" value="Genomic_DNA"/>
</dbReference>
<evidence type="ECO:0000313" key="2">
    <source>
        <dbReference type="Proteomes" id="UP000316649"/>
    </source>
</evidence>
<dbReference type="RefSeq" id="WP_144360005.1">
    <property type="nucleotide sequence ID" value="NZ_VMNH01000023.1"/>
</dbReference>
<sequence length="202" mass="22473">MTIPAGYRQNAQGHLVPIDSIAEIDLDRDALVDEVFQAAEQLRLSMADFKAKAMGDVEAFVELAAEKYDAKLGGLKGNLSLTSFDGRKKVQISIGDTIAFDERLTIAKALVDECIHEWTEGSSSEIKTLVEHAFQTDKEGKINTGRILGLTRLAIEHPKWKQAMEAIRDSLMVVSSKSYIRLYTRPTRDQKFQQIGLDMASV</sequence>
<keyword evidence="2" id="KW-1185">Reference proteome</keyword>
<accession>A0A557S0J3</accession>
<organism evidence="1 2">
    <name type="scientific">Sedimenticola selenatireducens</name>
    <dbReference type="NCBI Taxonomy" id="191960"/>
    <lineage>
        <taxon>Bacteria</taxon>
        <taxon>Pseudomonadati</taxon>
        <taxon>Pseudomonadota</taxon>
        <taxon>Gammaproteobacteria</taxon>
        <taxon>Chromatiales</taxon>
        <taxon>Sedimenticolaceae</taxon>
        <taxon>Sedimenticola</taxon>
    </lineage>
</organism>
<comment type="caution">
    <text evidence="1">The sequence shown here is derived from an EMBL/GenBank/DDBJ whole genome shotgun (WGS) entry which is preliminary data.</text>
</comment>
<protein>
    <submittedName>
        <fullName evidence="1">DUF3164 family protein</fullName>
    </submittedName>
</protein>
<evidence type="ECO:0000313" key="1">
    <source>
        <dbReference type="EMBL" id="TVO70868.1"/>
    </source>
</evidence>
<name>A0A557S0J3_9GAMM</name>
<proteinExistence type="predicted"/>
<dbReference type="OrthoDB" id="7554786at2"/>
<gene>
    <name evidence="1" type="ORF">FHP88_15550</name>
</gene>
<dbReference type="Pfam" id="PF11363">
    <property type="entry name" value="DUF3164"/>
    <property type="match status" value="1"/>
</dbReference>